<keyword evidence="2 4" id="KW-0547">Nucleotide-binding</keyword>
<dbReference type="GO" id="GO:0004674">
    <property type="term" value="F:protein serine/threonine kinase activity"/>
    <property type="evidence" value="ECO:0007669"/>
    <property type="project" value="UniProtKB-KW"/>
</dbReference>
<gene>
    <name evidence="7" type="ORF">DdX_06919</name>
</gene>
<keyword evidence="8" id="KW-1185">Reference proteome</keyword>
<comment type="similarity">
    <text evidence="5">Belongs to the protein kinase superfamily.</text>
</comment>
<dbReference type="PROSITE" id="PS00107">
    <property type="entry name" value="PROTEIN_KINASE_ATP"/>
    <property type="match status" value="1"/>
</dbReference>
<dbReference type="InterPro" id="IPR000719">
    <property type="entry name" value="Prot_kinase_dom"/>
</dbReference>
<comment type="caution">
    <text evidence="7">The sequence shown here is derived from an EMBL/GenBank/DDBJ whole genome shotgun (WGS) entry which is preliminary data.</text>
</comment>
<dbReference type="InterPro" id="IPR017441">
    <property type="entry name" value="Protein_kinase_ATP_BS"/>
</dbReference>
<dbReference type="Gene3D" id="1.10.510.10">
    <property type="entry name" value="Transferase(Phosphotransferase) domain 1"/>
    <property type="match status" value="1"/>
</dbReference>
<dbReference type="AlphaFoldDB" id="A0AAD4N4U3"/>
<dbReference type="CDD" id="cd14016">
    <property type="entry name" value="STKc_CK1"/>
    <property type="match status" value="1"/>
</dbReference>
<keyword evidence="7" id="KW-0808">Transferase</keyword>
<dbReference type="PROSITE" id="PS00108">
    <property type="entry name" value="PROTEIN_KINASE_ST"/>
    <property type="match status" value="1"/>
</dbReference>
<dbReference type="Pfam" id="PF00069">
    <property type="entry name" value="Pkinase"/>
    <property type="match status" value="1"/>
</dbReference>
<dbReference type="SMART" id="SM00220">
    <property type="entry name" value="S_TKc"/>
    <property type="match status" value="1"/>
</dbReference>
<evidence type="ECO:0000256" key="4">
    <source>
        <dbReference type="PROSITE-ProRule" id="PRU10141"/>
    </source>
</evidence>
<evidence type="ECO:0000259" key="6">
    <source>
        <dbReference type="PROSITE" id="PS50011"/>
    </source>
</evidence>
<dbReference type="PANTHER" id="PTHR11909">
    <property type="entry name" value="CASEIN KINASE-RELATED"/>
    <property type="match status" value="1"/>
</dbReference>
<keyword evidence="5" id="KW-0723">Serine/threonine-protein kinase</keyword>
<dbReference type="EC" id="2.7.11.1" evidence="1"/>
<name>A0AAD4N4U3_9BILA</name>
<dbReference type="GO" id="GO:0005524">
    <property type="term" value="F:ATP binding"/>
    <property type="evidence" value="ECO:0007669"/>
    <property type="project" value="UniProtKB-UniRule"/>
</dbReference>
<dbReference type="PROSITE" id="PS50011">
    <property type="entry name" value="PROTEIN_KINASE_DOM"/>
    <property type="match status" value="1"/>
</dbReference>
<sequence length="329" mass="38149">MTSYVRSTSTTVSTRLIPRLSSIKIAGKYKLVRKIGSGSFGEIYLAVNDLEKEEVAVKMEPVDARLPQIIYENKIYSSLRNGVGIPRIIYCGTQQQYNCMVMELLGPSLECLFNRCARRFSLKTVLLLADQMLNRVEYLHAHNFIHRDLKPDNFLMGLNRHANTVYVIDLGLAKKYRDPTTKKHIPFRDGKSLTGTARYASINAHKGFEQGRRDDLLSLGYVLMYFLRGTLPWQGLRARTKKEKYEKISLKKHVTTVSELCMGYPREFMSYFDYCNRLNFDQAPDYMMLRNLFRTALRRHCDCTNYHFDWTLQKNANVSQSGVTLSRRC</sequence>
<dbReference type="Proteomes" id="UP001201812">
    <property type="component" value="Unassembled WGS sequence"/>
</dbReference>
<evidence type="ECO:0000256" key="2">
    <source>
        <dbReference type="ARBA" id="ARBA00022741"/>
    </source>
</evidence>
<dbReference type="InterPro" id="IPR011009">
    <property type="entry name" value="Kinase-like_dom_sf"/>
</dbReference>
<dbReference type="InterPro" id="IPR050235">
    <property type="entry name" value="CK1_Ser-Thr_kinase"/>
</dbReference>
<reference evidence="7" key="1">
    <citation type="submission" date="2022-01" db="EMBL/GenBank/DDBJ databases">
        <title>Genome Sequence Resource for Two Populations of Ditylenchus destructor, the Migratory Endoparasitic Phytonematode.</title>
        <authorList>
            <person name="Zhang H."/>
            <person name="Lin R."/>
            <person name="Xie B."/>
        </authorList>
    </citation>
    <scope>NUCLEOTIDE SEQUENCE</scope>
    <source>
        <strain evidence="7">BazhouSP</strain>
    </source>
</reference>
<proteinExistence type="inferred from homology"/>
<protein>
    <recommendedName>
        <fullName evidence="1">non-specific serine/threonine protein kinase</fullName>
        <ecNumber evidence="1">2.7.11.1</ecNumber>
    </recommendedName>
</protein>
<evidence type="ECO:0000256" key="3">
    <source>
        <dbReference type="ARBA" id="ARBA00022840"/>
    </source>
</evidence>
<dbReference type="InterPro" id="IPR008271">
    <property type="entry name" value="Ser/Thr_kinase_AS"/>
</dbReference>
<keyword evidence="7" id="KW-0418">Kinase</keyword>
<dbReference type="SUPFAM" id="SSF56112">
    <property type="entry name" value="Protein kinase-like (PK-like)"/>
    <property type="match status" value="1"/>
</dbReference>
<feature type="binding site" evidence="4">
    <location>
        <position position="58"/>
    </location>
    <ligand>
        <name>ATP</name>
        <dbReference type="ChEBI" id="CHEBI:30616"/>
    </ligand>
</feature>
<evidence type="ECO:0000313" key="8">
    <source>
        <dbReference type="Proteomes" id="UP001201812"/>
    </source>
</evidence>
<dbReference type="EMBL" id="JAKKPZ010000009">
    <property type="protein sequence ID" value="KAI1717186.1"/>
    <property type="molecule type" value="Genomic_DNA"/>
</dbReference>
<keyword evidence="3 4" id="KW-0067">ATP-binding</keyword>
<dbReference type="FunFam" id="1.10.510.10:FF:000596">
    <property type="entry name" value="CK1 family protein kinase"/>
    <property type="match status" value="1"/>
</dbReference>
<evidence type="ECO:0000256" key="5">
    <source>
        <dbReference type="RuleBase" id="RU000304"/>
    </source>
</evidence>
<feature type="domain" description="Protein kinase" evidence="6">
    <location>
        <begin position="29"/>
        <end position="329"/>
    </location>
</feature>
<evidence type="ECO:0000313" key="7">
    <source>
        <dbReference type="EMBL" id="KAI1717186.1"/>
    </source>
</evidence>
<evidence type="ECO:0000256" key="1">
    <source>
        <dbReference type="ARBA" id="ARBA00012513"/>
    </source>
</evidence>
<organism evidence="7 8">
    <name type="scientific">Ditylenchus destructor</name>
    <dbReference type="NCBI Taxonomy" id="166010"/>
    <lineage>
        <taxon>Eukaryota</taxon>
        <taxon>Metazoa</taxon>
        <taxon>Ecdysozoa</taxon>
        <taxon>Nematoda</taxon>
        <taxon>Chromadorea</taxon>
        <taxon>Rhabditida</taxon>
        <taxon>Tylenchina</taxon>
        <taxon>Tylenchomorpha</taxon>
        <taxon>Sphaerularioidea</taxon>
        <taxon>Anguinidae</taxon>
        <taxon>Anguininae</taxon>
        <taxon>Ditylenchus</taxon>
    </lineage>
</organism>
<accession>A0AAD4N4U3</accession>